<evidence type="ECO:0000313" key="3">
    <source>
        <dbReference type="Proteomes" id="UP001196068"/>
    </source>
</evidence>
<evidence type="ECO:0000259" key="1">
    <source>
        <dbReference type="Pfam" id="PF01425"/>
    </source>
</evidence>
<dbReference type="PANTHER" id="PTHR11895">
    <property type="entry name" value="TRANSAMIDASE"/>
    <property type="match status" value="1"/>
</dbReference>
<gene>
    <name evidence="2" type="ORF">GXW79_19450</name>
</gene>
<proteinExistence type="predicted"/>
<dbReference type="InterPro" id="IPR036928">
    <property type="entry name" value="AS_sf"/>
</dbReference>
<dbReference type="Proteomes" id="UP001196068">
    <property type="component" value="Unassembled WGS sequence"/>
</dbReference>
<keyword evidence="3" id="KW-1185">Reference proteome</keyword>
<accession>A0AAF1K7V8</accession>
<protein>
    <submittedName>
        <fullName evidence="2">AtzE family amidohydrolase</fullName>
    </submittedName>
</protein>
<dbReference type="PANTHER" id="PTHR11895:SF172">
    <property type="entry name" value="GLUTAMYL-TRNA(GLN) AMIDOTRANSFERASE"/>
    <property type="match status" value="1"/>
</dbReference>
<dbReference type="InterPro" id="IPR000120">
    <property type="entry name" value="Amidase"/>
</dbReference>
<feature type="domain" description="Amidase" evidence="1">
    <location>
        <begin position="21"/>
        <end position="445"/>
    </location>
</feature>
<evidence type="ECO:0000313" key="2">
    <source>
        <dbReference type="EMBL" id="MBR0657261.1"/>
    </source>
</evidence>
<dbReference type="Gene3D" id="3.90.1300.10">
    <property type="entry name" value="Amidase signature (AS) domain"/>
    <property type="match status" value="1"/>
</dbReference>
<name>A0AAF1K7V8_9PROT</name>
<dbReference type="InterPro" id="IPR023631">
    <property type="entry name" value="Amidase_dom"/>
</dbReference>
<sequence>MTSAATIARAVRAGETTAAAVAEAALSTIAARDPALNAFTTITADRARAEAAAVDAAIAQGRDPGPLAGVPVAVKNLFDLTGIVTVAGSKIDRDRAPAKADAYLVRRMQEAGAIMCGALNMDEYAYGFTTENAHDGPCHNPHDLTRIAGGSSGGSAAAVAGGLVPITLGSDTNGSIRVPSSLCGIWGVKPTYGRLSRGGSTMFAASFDHLGPFARTLEDLALVYDVLQGRDADDPPQTWHGLAPVLPGLEGGIAGLRIAVADGHFAEGGHPEAFAAVALVAEALGVGARVTLPDAALGRAAAFLITMCEGANLHMENLRTRAADFDPGTRDRFLAGALLPAHWLSQAQRMRQAYREGVARVFEEVDVILAPATPFSATKIGQAMVSIDGVEMPVRPNLGVFTQPISCIGLPVVCAPLAEPARAGTPGGLPIGVQIIAAPWREDLCFRVARALEAAGICAAPPVKGDVA</sequence>
<reference evidence="2" key="1">
    <citation type="submission" date="2020-01" db="EMBL/GenBank/DDBJ databases">
        <authorList>
            <person name="Rat A."/>
        </authorList>
    </citation>
    <scope>NUCLEOTIDE SEQUENCE</scope>
    <source>
        <strain evidence="2">LMG 28251</strain>
    </source>
</reference>
<dbReference type="GO" id="GO:0003824">
    <property type="term" value="F:catalytic activity"/>
    <property type="evidence" value="ECO:0007669"/>
    <property type="project" value="InterPro"/>
</dbReference>
<dbReference type="RefSeq" id="WP_211876129.1">
    <property type="nucleotide sequence ID" value="NZ_JAAEDH010000029.1"/>
</dbReference>
<comment type="caution">
    <text evidence="2">The sequence shown here is derived from an EMBL/GenBank/DDBJ whole genome shotgun (WGS) entry which is preliminary data.</text>
</comment>
<dbReference type="Pfam" id="PF01425">
    <property type="entry name" value="Amidase"/>
    <property type="match status" value="1"/>
</dbReference>
<dbReference type="NCBIfam" id="NF006631">
    <property type="entry name" value="PRK09201.1"/>
    <property type="match status" value="1"/>
</dbReference>
<dbReference type="NCBIfam" id="TIGR02715">
    <property type="entry name" value="amido_AtzE"/>
    <property type="match status" value="1"/>
</dbReference>
<dbReference type="EMBL" id="JAAEDH010000029">
    <property type="protein sequence ID" value="MBR0657261.1"/>
    <property type="molecule type" value="Genomic_DNA"/>
</dbReference>
<dbReference type="SUPFAM" id="SSF75304">
    <property type="entry name" value="Amidase signature (AS) enzymes"/>
    <property type="match status" value="1"/>
</dbReference>
<dbReference type="InterPro" id="IPR014087">
    <property type="entry name" value="Carboxybiuret_hydro_AtzE"/>
</dbReference>
<organism evidence="2 3">
    <name type="scientific">Plastoroseomonas arctica</name>
    <dbReference type="NCBI Taxonomy" id="1509237"/>
    <lineage>
        <taxon>Bacteria</taxon>
        <taxon>Pseudomonadati</taxon>
        <taxon>Pseudomonadota</taxon>
        <taxon>Alphaproteobacteria</taxon>
        <taxon>Acetobacterales</taxon>
        <taxon>Acetobacteraceae</taxon>
        <taxon>Plastoroseomonas</taxon>
    </lineage>
</organism>
<reference evidence="2" key="2">
    <citation type="journal article" date="2021" name="Syst. Appl. Microbiol.">
        <title>Roseomonas hellenica sp. nov., isolated from roots of wild-growing Alkanna tinctoria.</title>
        <authorList>
            <person name="Rat A."/>
            <person name="Naranjo H.D."/>
            <person name="Lebbe L."/>
            <person name="Cnockaert M."/>
            <person name="Krigas N."/>
            <person name="Grigoriadou K."/>
            <person name="Maloupa E."/>
            <person name="Willems A."/>
        </authorList>
    </citation>
    <scope>NUCLEOTIDE SEQUENCE</scope>
    <source>
        <strain evidence="2">LMG 28251</strain>
    </source>
</reference>
<dbReference type="AlphaFoldDB" id="A0AAF1K7V8"/>